<dbReference type="GO" id="GO:0003824">
    <property type="term" value="F:catalytic activity"/>
    <property type="evidence" value="ECO:0007669"/>
    <property type="project" value="InterPro"/>
</dbReference>
<evidence type="ECO:0000313" key="1">
    <source>
        <dbReference type="EMBL" id="KAA6306153.1"/>
    </source>
</evidence>
<feature type="non-terminal residue" evidence="1">
    <location>
        <position position="55"/>
    </location>
</feature>
<sequence>MANSKEKLFSNFPSVSTEQWMEKVTADLKGADYEKRLLWRTNEGFKVKPFYRMED</sequence>
<organism evidence="1">
    <name type="scientific">termite gut metagenome</name>
    <dbReference type="NCBI Taxonomy" id="433724"/>
    <lineage>
        <taxon>unclassified sequences</taxon>
        <taxon>metagenomes</taxon>
        <taxon>organismal metagenomes</taxon>
    </lineage>
</organism>
<gene>
    <name evidence="1" type="ORF">EZS27_042191</name>
</gene>
<evidence type="ECO:0008006" key="2">
    <source>
        <dbReference type="Google" id="ProtNLM"/>
    </source>
</evidence>
<dbReference type="Gene3D" id="3.20.20.240">
    <property type="entry name" value="Methylmalonyl-CoA mutase"/>
    <property type="match status" value="1"/>
</dbReference>
<reference evidence="1" key="1">
    <citation type="submission" date="2019-03" db="EMBL/GenBank/DDBJ databases">
        <title>Single cell metagenomics reveals metabolic interactions within the superorganism composed of flagellate Streblomastix strix and complex community of Bacteroidetes bacteria on its surface.</title>
        <authorList>
            <person name="Treitli S.C."/>
            <person name="Kolisko M."/>
            <person name="Husnik F."/>
            <person name="Keeling P."/>
            <person name="Hampl V."/>
        </authorList>
    </citation>
    <scope>NUCLEOTIDE SEQUENCE</scope>
    <source>
        <strain evidence="1">STM</strain>
    </source>
</reference>
<dbReference type="GO" id="GO:0031419">
    <property type="term" value="F:cobalamin binding"/>
    <property type="evidence" value="ECO:0007669"/>
    <property type="project" value="InterPro"/>
</dbReference>
<proteinExistence type="predicted"/>
<dbReference type="EMBL" id="SNRY01010128">
    <property type="protein sequence ID" value="KAA6306153.1"/>
    <property type="molecule type" value="Genomic_DNA"/>
</dbReference>
<comment type="caution">
    <text evidence="1">The sequence shown here is derived from an EMBL/GenBank/DDBJ whole genome shotgun (WGS) entry which is preliminary data.</text>
</comment>
<dbReference type="SUPFAM" id="SSF51703">
    <property type="entry name" value="Cobalamin (vitamin B12)-dependent enzymes"/>
    <property type="match status" value="1"/>
</dbReference>
<accession>A0A5J4PCC4</accession>
<protein>
    <recommendedName>
        <fullName evidence="2">Methylmalonyl-CoA mutase</fullName>
    </recommendedName>
</protein>
<name>A0A5J4PCC4_9ZZZZ</name>
<dbReference type="AlphaFoldDB" id="A0A5J4PCC4"/>
<dbReference type="InterPro" id="IPR016176">
    <property type="entry name" value="Cbl-dep_enz_cat"/>
</dbReference>